<dbReference type="CDD" id="cd02244">
    <property type="entry name" value="cupin_7S_vicilin-like_N"/>
    <property type="match status" value="1"/>
</dbReference>
<dbReference type="Gene3D" id="2.60.120.10">
    <property type="entry name" value="Jelly Rolls"/>
    <property type="match status" value="2"/>
</dbReference>
<feature type="region of interest" description="Disordered" evidence="1">
    <location>
        <begin position="440"/>
        <end position="627"/>
    </location>
</feature>
<feature type="chain" id="PRO_5040418577" description="Cupin type-1 domain-containing protein" evidence="2">
    <location>
        <begin position="23"/>
        <end position="627"/>
    </location>
</feature>
<dbReference type="InterPro" id="IPR006045">
    <property type="entry name" value="Cupin_1"/>
</dbReference>
<dbReference type="PANTHER" id="PTHR31189">
    <property type="entry name" value="OS03G0336100 PROTEIN-RELATED"/>
    <property type="match status" value="1"/>
</dbReference>
<dbReference type="Pfam" id="PF00190">
    <property type="entry name" value="Cupin_1"/>
    <property type="match status" value="2"/>
</dbReference>
<feature type="compositionally biased region" description="Basic and acidic residues" evidence="1">
    <location>
        <begin position="101"/>
        <end position="117"/>
    </location>
</feature>
<evidence type="ECO:0000313" key="5">
    <source>
        <dbReference type="Proteomes" id="UP001151287"/>
    </source>
</evidence>
<feature type="domain" description="Cupin type-1" evidence="3">
    <location>
        <begin position="255"/>
        <end position="414"/>
    </location>
</feature>
<evidence type="ECO:0000256" key="1">
    <source>
        <dbReference type="SAM" id="MobiDB-lite"/>
    </source>
</evidence>
<dbReference type="InterPro" id="IPR011051">
    <property type="entry name" value="RmlC_Cupin_sf"/>
</dbReference>
<feature type="domain" description="Cupin type-1" evidence="3">
    <location>
        <begin position="25"/>
        <end position="195"/>
    </location>
</feature>
<name>A0A9Q0C389_9POAL</name>
<sequence length="627" mass="73458">MAKEKVLFVLVGVFLCVWSVHGHHKGLVRKEERRVVSVSESGSISAVDVRDWVGGANYHLQFITMEPDSLFLPVLLHADMVFYVHSGRARINYIDGENSDGENKKKPKKESSDGSKSIDVEQGDVYRLEQGTTFYIRSYPAPSRVKFRIYAIFNTNVADPREQFFGAYSNISDLVRGFDERILQTGFKVSEELVQSIKWAKRTPPIVPYVQRNESDKEGGADNASWKEGIIESVVGVRDQTGELNKKKKSKSRAFNFYTGKPDVKNCYGWSTAITHKELQALETVDIGAFMVNLTTGSMMGPHWNPKATEIAIVTHGQGLVQIICPTNPAGRFGRDDECQNSLYEAKEGDVFVVPKYHPMTQISFNNGSFVFMGFGTNAKDNYPQFLAGGRSVLKEIDSKILKEAFNAPNSSVVEELLSSQRDAIILGCTSCAEDLVAKAEEEERERAEEERRREEKRREEEERQREEERRRKEEEARREEEERQSEEQRRREEEEARKREEEERARREEQEEEARRREEEEARRKEEERARRKEQEEEARRREEEEEEARRREEEQARREEEAEEARRRKKEEARRKEEQARREQEEEETRRREEEEEAKRREEEEEARRREEEEGEGWVRKKLRV</sequence>
<dbReference type="InterPro" id="IPR050253">
    <property type="entry name" value="Seed_Storage-Functional"/>
</dbReference>
<dbReference type="EMBL" id="JAMQYH010000005">
    <property type="protein sequence ID" value="KAJ1686422.1"/>
    <property type="molecule type" value="Genomic_DNA"/>
</dbReference>
<accession>A0A9Q0C389</accession>
<organism evidence="4 5">
    <name type="scientific">Rhynchospora breviuscula</name>
    <dbReference type="NCBI Taxonomy" id="2022672"/>
    <lineage>
        <taxon>Eukaryota</taxon>
        <taxon>Viridiplantae</taxon>
        <taxon>Streptophyta</taxon>
        <taxon>Embryophyta</taxon>
        <taxon>Tracheophyta</taxon>
        <taxon>Spermatophyta</taxon>
        <taxon>Magnoliopsida</taxon>
        <taxon>Liliopsida</taxon>
        <taxon>Poales</taxon>
        <taxon>Cyperaceae</taxon>
        <taxon>Cyperoideae</taxon>
        <taxon>Rhynchosporeae</taxon>
        <taxon>Rhynchospora</taxon>
    </lineage>
</organism>
<dbReference type="SMART" id="SM00835">
    <property type="entry name" value="Cupin_1"/>
    <property type="match status" value="2"/>
</dbReference>
<gene>
    <name evidence="4" type="ORF">LUZ63_017812</name>
</gene>
<feature type="signal peptide" evidence="2">
    <location>
        <begin position="1"/>
        <end position="22"/>
    </location>
</feature>
<evidence type="ECO:0000313" key="4">
    <source>
        <dbReference type="EMBL" id="KAJ1686422.1"/>
    </source>
</evidence>
<evidence type="ECO:0000259" key="3">
    <source>
        <dbReference type="SMART" id="SM00835"/>
    </source>
</evidence>
<dbReference type="InterPro" id="IPR014710">
    <property type="entry name" value="RmlC-like_jellyroll"/>
</dbReference>
<keyword evidence="2" id="KW-0732">Signal</keyword>
<dbReference type="SUPFAM" id="SSF51182">
    <property type="entry name" value="RmlC-like cupins"/>
    <property type="match status" value="1"/>
</dbReference>
<proteinExistence type="predicted"/>
<dbReference type="CDD" id="cd02245">
    <property type="entry name" value="cupin_7S_vicilin-like_C"/>
    <property type="match status" value="1"/>
</dbReference>
<keyword evidence="5" id="KW-1185">Reference proteome</keyword>
<feature type="compositionally biased region" description="Basic and acidic residues" evidence="1">
    <location>
        <begin position="440"/>
        <end position="614"/>
    </location>
</feature>
<dbReference type="AlphaFoldDB" id="A0A9Q0C389"/>
<protein>
    <recommendedName>
        <fullName evidence="3">Cupin type-1 domain-containing protein</fullName>
    </recommendedName>
</protein>
<feature type="region of interest" description="Disordered" evidence="1">
    <location>
        <begin position="95"/>
        <end position="117"/>
    </location>
</feature>
<dbReference type="Proteomes" id="UP001151287">
    <property type="component" value="Unassembled WGS sequence"/>
</dbReference>
<dbReference type="OrthoDB" id="1932894at2759"/>
<reference evidence="4" key="1">
    <citation type="journal article" date="2022" name="Cell">
        <title>Repeat-based holocentromeres influence genome architecture and karyotype evolution.</title>
        <authorList>
            <person name="Hofstatter P.G."/>
            <person name="Thangavel G."/>
            <person name="Lux T."/>
            <person name="Neumann P."/>
            <person name="Vondrak T."/>
            <person name="Novak P."/>
            <person name="Zhang M."/>
            <person name="Costa L."/>
            <person name="Castellani M."/>
            <person name="Scott A."/>
            <person name="Toegelov H."/>
            <person name="Fuchs J."/>
            <person name="Mata-Sucre Y."/>
            <person name="Dias Y."/>
            <person name="Vanzela A.L.L."/>
            <person name="Huettel B."/>
            <person name="Almeida C.C.S."/>
            <person name="Simkova H."/>
            <person name="Souza G."/>
            <person name="Pedrosa-Harand A."/>
            <person name="Macas J."/>
            <person name="Mayer K.F.X."/>
            <person name="Houben A."/>
            <person name="Marques A."/>
        </authorList>
    </citation>
    <scope>NUCLEOTIDE SEQUENCE</scope>
    <source>
        <strain evidence="4">RhyBre1mFocal</strain>
    </source>
</reference>
<comment type="caution">
    <text evidence="4">The sequence shown here is derived from an EMBL/GenBank/DDBJ whole genome shotgun (WGS) entry which is preliminary data.</text>
</comment>
<evidence type="ECO:0000256" key="2">
    <source>
        <dbReference type="SAM" id="SignalP"/>
    </source>
</evidence>
<dbReference type="PANTHER" id="PTHR31189:SF7">
    <property type="entry name" value="OS03G0197300 PROTEIN"/>
    <property type="match status" value="1"/>
</dbReference>